<feature type="region of interest" description="Disordered" evidence="1">
    <location>
        <begin position="57"/>
        <end position="86"/>
    </location>
</feature>
<dbReference type="Proteomes" id="UP000191285">
    <property type="component" value="Unassembled WGS sequence"/>
</dbReference>
<gene>
    <name evidence="2" type="ORF">PENSTE_c028G09005</name>
</gene>
<comment type="caution">
    <text evidence="2">The sequence shown here is derived from an EMBL/GenBank/DDBJ whole genome shotgun (WGS) entry which is preliminary data.</text>
</comment>
<name>A0A1V6SP26_9EURO</name>
<dbReference type="EMBL" id="MLKD01000028">
    <property type="protein sequence ID" value="OQE15419.1"/>
    <property type="molecule type" value="Genomic_DNA"/>
</dbReference>
<sequence length="86" mass="9242">MSPLRTQMTELHIVAPLSIAAGCPFAKFAKAGGEGSVPEIDHAKLNDFVAQMKKYAPHDEPNAGDSTVMRNQDFGAGSNIAYEHEL</sequence>
<accession>A0A1V6SP26</accession>
<evidence type="ECO:0000313" key="3">
    <source>
        <dbReference type="Proteomes" id="UP000191285"/>
    </source>
</evidence>
<reference evidence="3" key="1">
    <citation type="journal article" date="2017" name="Nat. Microbiol.">
        <title>Global analysis of biosynthetic gene clusters reveals vast potential of secondary metabolite production in Penicillium species.</title>
        <authorList>
            <person name="Nielsen J.C."/>
            <person name="Grijseels S."/>
            <person name="Prigent S."/>
            <person name="Ji B."/>
            <person name="Dainat J."/>
            <person name="Nielsen K.F."/>
            <person name="Frisvad J.C."/>
            <person name="Workman M."/>
            <person name="Nielsen J."/>
        </authorList>
    </citation>
    <scope>NUCLEOTIDE SEQUENCE [LARGE SCALE GENOMIC DNA]</scope>
    <source>
        <strain evidence="3">IBT 24891</strain>
    </source>
</reference>
<evidence type="ECO:0000313" key="2">
    <source>
        <dbReference type="EMBL" id="OQE15419.1"/>
    </source>
</evidence>
<evidence type="ECO:0000256" key="1">
    <source>
        <dbReference type="SAM" id="MobiDB-lite"/>
    </source>
</evidence>
<protein>
    <submittedName>
        <fullName evidence="2">Uncharacterized protein</fullName>
    </submittedName>
</protein>
<keyword evidence="3" id="KW-1185">Reference proteome</keyword>
<dbReference type="OrthoDB" id="4294145at2759"/>
<proteinExistence type="predicted"/>
<dbReference type="PROSITE" id="PS51257">
    <property type="entry name" value="PROKAR_LIPOPROTEIN"/>
    <property type="match status" value="1"/>
</dbReference>
<organism evidence="2 3">
    <name type="scientific">Penicillium steckii</name>
    <dbReference type="NCBI Taxonomy" id="303698"/>
    <lineage>
        <taxon>Eukaryota</taxon>
        <taxon>Fungi</taxon>
        <taxon>Dikarya</taxon>
        <taxon>Ascomycota</taxon>
        <taxon>Pezizomycotina</taxon>
        <taxon>Eurotiomycetes</taxon>
        <taxon>Eurotiomycetidae</taxon>
        <taxon>Eurotiales</taxon>
        <taxon>Aspergillaceae</taxon>
        <taxon>Penicillium</taxon>
    </lineage>
</organism>
<dbReference type="AlphaFoldDB" id="A0A1V6SP26"/>